<feature type="compositionally biased region" description="Basic residues" evidence="1">
    <location>
        <begin position="201"/>
        <end position="212"/>
    </location>
</feature>
<feature type="compositionally biased region" description="Basic residues" evidence="1">
    <location>
        <begin position="310"/>
        <end position="319"/>
    </location>
</feature>
<dbReference type="EMBL" id="CAACVS010000037">
    <property type="protein sequence ID" value="VEU34714.1"/>
    <property type="molecule type" value="Genomic_DNA"/>
</dbReference>
<keyword evidence="3" id="KW-1185">Reference proteome</keyword>
<protein>
    <submittedName>
        <fullName evidence="2">Uncharacterized protein</fullName>
    </submittedName>
</protein>
<feature type="region of interest" description="Disordered" evidence="1">
    <location>
        <begin position="192"/>
        <end position="216"/>
    </location>
</feature>
<dbReference type="Proteomes" id="UP000291116">
    <property type="component" value="Unassembled WGS sequence"/>
</dbReference>
<accession>A0A448YY82</accession>
<evidence type="ECO:0000256" key="1">
    <source>
        <dbReference type="SAM" id="MobiDB-lite"/>
    </source>
</evidence>
<feature type="region of interest" description="Disordered" evidence="1">
    <location>
        <begin position="33"/>
        <end position="134"/>
    </location>
</feature>
<reference evidence="2 3" key="1">
    <citation type="submission" date="2019-01" db="EMBL/GenBank/DDBJ databases">
        <authorList>
            <person name="Ferrante I. M."/>
        </authorList>
    </citation>
    <scope>NUCLEOTIDE SEQUENCE [LARGE SCALE GENOMIC DNA]</scope>
    <source>
        <strain evidence="2 3">B856</strain>
    </source>
</reference>
<feature type="region of interest" description="Disordered" evidence="1">
    <location>
        <begin position="306"/>
        <end position="338"/>
    </location>
</feature>
<feature type="compositionally biased region" description="Polar residues" evidence="1">
    <location>
        <begin position="85"/>
        <end position="107"/>
    </location>
</feature>
<name>A0A448YY82_9STRA</name>
<dbReference type="AlphaFoldDB" id="A0A448YY82"/>
<gene>
    <name evidence="2" type="ORF">PSNMU_V1.4_AUG-EV-PASAV3_0014420</name>
</gene>
<feature type="compositionally biased region" description="Low complexity" evidence="1">
    <location>
        <begin position="73"/>
        <end position="82"/>
    </location>
</feature>
<feature type="compositionally biased region" description="Acidic residues" evidence="1">
    <location>
        <begin position="36"/>
        <end position="49"/>
    </location>
</feature>
<proteinExistence type="predicted"/>
<evidence type="ECO:0000313" key="2">
    <source>
        <dbReference type="EMBL" id="VEU34714.1"/>
    </source>
</evidence>
<organism evidence="2 3">
    <name type="scientific">Pseudo-nitzschia multistriata</name>
    <dbReference type="NCBI Taxonomy" id="183589"/>
    <lineage>
        <taxon>Eukaryota</taxon>
        <taxon>Sar</taxon>
        <taxon>Stramenopiles</taxon>
        <taxon>Ochrophyta</taxon>
        <taxon>Bacillariophyta</taxon>
        <taxon>Bacillariophyceae</taxon>
        <taxon>Bacillariophycidae</taxon>
        <taxon>Bacillariales</taxon>
        <taxon>Bacillariaceae</taxon>
        <taxon>Pseudo-nitzschia</taxon>
    </lineage>
</organism>
<evidence type="ECO:0000313" key="3">
    <source>
        <dbReference type="Proteomes" id="UP000291116"/>
    </source>
</evidence>
<sequence length="494" mass="56513">MDDQTLESSGSAITPRMSICLKASRDDPDMALFLTEIEDDGFSLEDNNAENDNPPSKDEPSSTSNHRSKTRRSLLSSSSILLTGTPHSILSPSMSYDSVTTNTTTKMPTEDETDTQFGKSRQRGKRRKPGNDRVRFSESVHFRNYMHVTEITSEERAAAWFCGSEYRTIFRNNMRIIRSIAKREKELKKTIAKRKKEEQKLKKKLKKNKGKHSNNSNELGSCSDCGLCGDKSDLYWEEIISIERDEEQGYSVRGIENEIPKKRKKRDQVYLQAKYTILSLQADLDAHMEAMQDEYEERMQKLIEGFSRTKNGKKKKHDRRNSFSMSSSSAQQMERDERTEKEIRDITATNKFQFAQYAQSQYNNMIEAIAERYSEICKQHAKNALEAGCGDERTARAIDWLEESSRRNSVAVESASKGVLVDTAVLSDDADDKRRPSTSTTVTDNETIIPPLSMRSIDEARNSDEVESLKETISKNQAASRMKRARKFLRRLTM</sequence>